<feature type="chain" id="PRO_5032716114" evidence="4">
    <location>
        <begin position="25"/>
        <end position="498"/>
    </location>
</feature>
<feature type="repeat" description="ANK" evidence="3">
    <location>
        <begin position="439"/>
        <end position="472"/>
    </location>
</feature>
<dbReference type="Pfam" id="PF13857">
    <property type="entry name" value="Ank_5"/>
    <property type="match status" value="1"/>
</dbReference>
<dbReference type="RefSeq" id="WP_167962164.1">
    <property type="nucleotide sequence ID" value="NZ_JAATJJ010000001.1"/>
</dbReference>
<gene>
    <name evidence="5" type="ORF">GGR42_001362</name>
</gene>
<dbReference type="AlphaFoldDB" id="A0A846QVE4"/>
<feature type="repeat" description="ANK" evidence="3">
    <location>
        <begin position="166"/>
        <end position="199"/>
    </location>
</feature>
<dbReference type="PROSITE" id="PS51257">
    <property type="entry name" value="PROKAR_LIPOPROTEIN"/>
    <property type="match status" value="1"/>
</dbReference>
<dbReference type="Proteomes" id="UP000590442">
    <property type="component" value="Unassembled WGS sequence"/>
</dbReference>
<keyword evidence="6" id="KW-1185">Reference proteome</keyword>
<keyword evidence="2 3" id="KW-0040">ANK repeat</keyword>
<accession>A0A846QVE4</accession>
<evidence type="ECO:0000313" key="6">
    <source>
        <dbReference type="Proteomes" id="UP000590442"/>
    </source>
</evidence>
<evidence type="ECO:0000256" key="1">
    <source>
        <dbReference type="ARBA" id="ARBA00022737"/>
    </source>
</evidence>
<dbReference type="SMART" id="SM00248">
    <property type="entry name" value="ANK"/>
    <property type="match status" value="11"/>
</dbReference>
<dbReference type="PANTHER" id="PTHR24188">
    <property type="entry name" value="ANKYRIN REPEAT PROTEIN"/>
    <property type="match status" value="1"/>
</dbReference>
<dbReference type="Pfam" id="PF12796">
    <property type="entry name" value="Ank_2"/>
    <property type="match status" value="3"/>
</dbReference>
<dbReference type="PANTHER" id="PTHR24188:SF29">
    <property type="entry name" value="GH09064P"/>
    <property type="match status" value="1"/>
</dbReference>
<evidence type="ECO:0000256" key="3">
    <source>
        <dbReference type="PROSITE-ProRule" id="PRU00023"/>
    </source>
</evidence>
<dbReference type="PROSITE" id="PS50088">
    <property type="entry name" value="ANK_REPEAT"/>
    <property type="match status" value="4"/>
</dbReference>
<dbReference type="EMBL" id="JAATJJ010000001">
    <property type="protein sequence ID" value="NJB70900.1"/>
    <property type="molecule type" value="Genomic_DNA"/>
</dbReference>
<keyword evidence="4" id="KW-0732">Signal</keyword>
<dbReference type="Gene3D" id="1.25.40.20">
    <property type="entry name" value="Ankyrin repeat-containing domain"/>
    <property type="match status" value="2"/>
</dbReference>
<comment type="caution">
    <text evidence="5">The sequence shown here is derived from an EMBL/GenBank/DDBJ whole genome shotgun (WGS) entry which is preliminary data.</text>
</comment>
<reference evidence="5 6" key="1">
    <citation type="submission" date="2020-03" db="EMBL/GenBank/DDBJ databases">
        <title>Genomic Encyclopedia of Type Strains, Phase IV (KMG-IV): sequencing the most valuable type-strain genomes for metagenomic binning, comparative biology and taxonomic classification.</title>
        <authorList>
            <person name="Goeker M."/>
        </authorList>
    </citation>
    <scope>NUCLEOTIDE SEQUENCE [LARGE SCALE GENOMIC DNA]</scope>
    <source>
        <strain evidence="5 6">DSM 29762</strain>
    </source>
</reference>
<name>A0A846QVE4_9FLAO</name>
<evidence type="ECO:0000313" key="5">
    <source>
        <dbReference type="EMBL" id="NJB70900.1"/>
    </source>
</evidence>
<dbReference type="InterPro" id="IPR036770">
    <property type="entry name" value="Ankyrin_rpt-contain_sf"/>
</dbReference>
<feature type="signal peptide" evidence="4">
    <location>
        <begin position="1"/>
        <end position="24"/>
    </location>
</feature>
<feature type="repeat" description="ANK" evidence="3">
    <location>
        <begin position="97"/>
        <end position="129"/>
    </location>
</feature>
<dbReference type="InterPro" id="IPR002110">
    <property type="entry name" value="Ankyrin_rpt"/>
</dbReference>
<evidence type="ECO:0000256" key="4">
    <source>
        <dbReference type="SAM" id="SignalP"/>
    </source>
</evidence>
<keyword evidence="1" id="KW-0677">Repeat</keyword>
<dbReference type="SUPFAM" id="SSF48403">
    <property type="entry name" value="Ankyrin repeat"/>
    <property type="match status" value="2"/>
</dbReference>
<dbReference type="PROSITE" id="PS50297">
    <property type="entry name" value="ANK_REP_REGION"/>
    <property type="match status" value="3"/>
</dbReference>
<organism evidence="5 6">
    <name type="scientific">Saonia flava</name>
    <dbReference type="NCBI Taxonomy" id="523696"/>
    <lineage>
        <taxon>Bacteria</taxon>
        <taxon>Pseudomonadati</taxon>
        <taxon>Bacteroidota</taxon>
        <taxon>Flavobacteriia</taxon>
        <taxon>Flavobacteriales</taxon>
        <taxon>Flavobacteriaceae</taxon>
        <taxon>Saonia</taxon>
    </lineage>
</organism>
<protein>
    <submittedName>
        <fullName evidence="5">Ankyrin repeat protein</fullName>
    </submittedName>
</protein>
<proteinExistence type="predicted"/>
<evidence type="ECO:0000256" key="2">
    <source>
        <dbReference type="ARBA" id="ARBA00023043"/>
    </source>
</evidence>
<sequence length="498" mass="54187">MKTNYKSIAPMLFLMLGCLFGSSAQRTSGNPFLDRDFWAAKPSIADINANIAKGHSVTEANNGGFDATTFAIFADNPLTTIKHLVEHGNDVNKKTHDSRTYIFWAASRGNLELMQYFVEKGAQLNLKDSHGYSPSSFAAAGGQQDLKVYEFFIANGADLKNEKDHHGANILLVAVSRAKDLKLVDFLISKGLDIDTIDDEGNGIFNYAAKGGNSSILKALKERGVTTSKNSKTGENAILFASQSRTAKLEVIKYLESIGLNANVTSNNGNNPLLNLARSSSDIEFFDYFIAKGVDPNAKDKEGNTALLNSVSRNKLEVISYFTEKSKDINQANKEGQTPLALAIQNNSAEVVDYLLSKGAKVDVLDASGNNLAYYLFETRGMPKEFDSKVQALTKAGFNFKMPQANKSTIWHLALSKNDLGLLKKVSGFGVDINAKDDQGNTPLHNAAMKTNNTEILKYLIANGADVKSTTEFGETALDLAKENELLAKTNSSLDFLN</sequence>
<feature type="repeat" description="ANK" evidence="3">
    <location>
        <begin position="335"/>
        <end position="367"/>
    </location>
</feature>